<organism evidence="3 4">
    <name type="scientific">Miscanthus lutarioriparius</name>
    <dbReference type="NCBI Taxonomy" id="422564"/>
    <lineage>
        <taxon>Eukaryota</taxon>
        <taxon>Viridiplantae</taxon>
        <taxon>Streptophyta</taxon>
        <taxon>Embryophyta</taxon>
        <taxon>Tracheophyta</taxon>
        <taxon>Spermatophyta</taxon>
        <taxon>Magnoliopsida</taxon>
        <taxon>Liliopsida</taxon>
        <taxon>Poales</taxon>
        <taxon>Poaceae</taxon>
        <taxon>PACMAD clade</taxon>
        <taxon>Panicoideae</taxon>
        <taxon>Andropogonodae</taxon>
        <taxon>Andropogoneae</taxon>
        <taxon>Saccharinae</taxon>
        <taxon>Miscanthus</taxon>
    </lineage>
</organism>
<evidence type="ECO:0000313" key="4">
    <source>
        <dbReference type="Proteomes" id="UP000604825"/>
    </source>
</evidence>
<feature type="domain" description="Cathepsin propeptide inhibitor" evidence="2">
    <location>
        <begin position="39"/>
        <end position="96"/>
    </location>
</feature>
<evidence type="ECO:0000256" key="1">
    <source>
        <dbReference type="SAM" id="MobiDB-lite"/>
    </source>
</evidence>
<keyword evidence="4" id="KW-1185">Reference proteome</keyword>
<evidence type="ECO:0000259" key="2">
    <source>
        <dbReference type="SMART" id="SM00848"/>
    </source>
</evidence>
<dbReference type="SUPFAM" id="SSF54001">
    <property type="entry name" value="Cysteine proteinases"/>
    <property type="match status" value="1"/>
</dbReference>
<proteinExistence type="predicted"/>
<sequence>MKKRFKEWRKEHDEAYENHRKMVMEQEYKVDEAVMKKRFEDWMKEYGRTYKDEEVKARRYEVLKVNAMEADKANTHTRGDTRYGPNNLGDWTEDELKRMRCRQGDFDFKSYFEDMRTMYAEGRFDAHLRKVAPQELDCTDAVKKSNILACVRVDWRIPVLVILEAAKNSFLAHFVLCNLPPAASQIIYPSSLRCTIFLSLENFVLILSILDEGRGSGNWQHERPNKNVKQTSTRQREDRQEYTTDHRFWEKLKQLTGIKFPRLNPRTWTRDLLDSANRKPGDREIILCGMWSLWNSRNDRRHGKSPIEPGLAVDWAIEPVSVSPLAAETWLKEGGYKRSGQHLRKEL</sequence>
<dbReference type="Proteomes" id="UP000604825">
    <property type="component" value="Unassembled WGS sequence"/>
</dbReference>
<dbReference type="InterPro" id="IPR013201">
    <property type="entry name" value="Prot_inhib_I29"/>
</dbReference>
<dbReference type="OrthoDB" id="696604at2759"/>
<evidence type="ECO:0000313" key="3">
    <source>
        <dbReference type="EMBL" id="CAD6247797.1"/>
    </source>
</evidence>
<name>A0A811PK60_9POAL</name>
<comment type="caution">
    <text evidence="3">The sequence shown here is derived from an EMBL/GenBank/DDBJ whole genome shotgun (WGS) entry which is preliminary data.</text>
</comment>
<dbReference type="InterPro" id="IPR038765">
    <property type="entry name" value="Papain-like_cys_pep_sf"/>
</dbReference>
<dbReference type="Pfam" id="PF08246">
    <property type="entry name" value="Inhibitor_I29"/>
    <property type="match status" value="1"/>
</dbReference>
<protein>
    <recommendedName>
        <fullName evidence="2">Cathepsin propeptide inhibitor domain-containing protein</fullName>
    </recommendedName>
</protein>
<accession>A0A811PK60</accession>
<dbReference type="Gene3D" id="1.10.287.2250">
    <property type="match status" value="1"/>
</dbReference>
<gene>
    <name evidence="3" type="ORF">NCGR_LOCUS31976</name>
</gene>
<feature type="region of interest" description="Disordered" evidence="1">
    <location>
        <begin position="215"/>
        <end position="240"/>
    </location>
</feature>
<dbReference type="AlphaFoldDB" id="A0A811PK60"/>
<dbReference type="EMBL" id="CAJGYO010000007">
    <property type="protein sequence ID" value="CAD6247797.1"/>
    <property type="molecule type" value="Genomic_DNA"/>
</dbReference>
<dbReference type="SMART" id="SM00848">
    <property type="entry name" value="Inhibitor_I29"/>
    <property type="match status" value="1"/>
</dbReference>
<reference evidence="3" key="1">
    <citation type="submission" date="2020-10" db="EMBL/GenBank/DDBJ databases">
        <authorList>
            <person name="Han B."/>
            <person name="Lu T."/>
            <person name="Zhao Q."/>
            <person name="Huang X."/>
            <person name="Zhao Y."/>
        </authorList>
    </citation>
    <scope>NUCLEOTIDE SEQUENCE</scope>
</reference>